<keyword evidence="3" id="KW-1185">Reference proteome</keyword>
<dbReference type="Proteomes" id="UP001138709">
    <property type="component" value="Unassembled WGS sequence"/>
</dbReference>
<name>A0A9X9XIS1_9PROT</name>
<proteinExistence type="predicted"/>
<evidence type="ECO:0000256" key="1">
    <source>
        <dbReference type="SAM" id="MobiDB-lite"/>
    </source>
</evidence>
<dbReference type="EMBL" id="JAAEDL010000036">
    <property type="protein sequence ID" value="MBR0683607.1"/>
    <property type="molecule type" value="Genomic_DNA"/>
</dbReference>
<dbReference type="AlphaFoldDB" id="A0A9X9XIS1"/>
<comment type="caution">
    <text evidence="2">The sequence shown here is derived from an EMBL/GenBank/DDBJ whole genome shotgun (WGS) entry which is preliminary data.</text>
</comment>
<evidence type="ECO:0000313" key="3">
    <source>
        <dbReference type="Proteomes" id="UP001138709"/>
    </source>
</evidence>
<organism evidence="2 3">
    <name type="scientific">Neoroseomonas eburnea</name>
    <dbReference type="NCBI Taxonomy" id="1346889"/>
    <lineage>
        <taxon>Bacteria</taxon>
        <taxon>Pseudomonadati</taxon>
        <taxon>Pseudomonadota</taxon>
        <taxon>Alphaproteobacteria</taxon>
        <taxon>Acetobacterales</taxon>
        <taxon>Acetobacteraceae</taxon>
        <taxon>Neoroseomonas</taxon>
    </lineage>
</organism>
<protein>
    <submittedName>
        <fullName evidence="2">Uncharacterized protein</fullName>
    </submittedName>
</protein>
<feature type="region of interest" description="Disordered" evidence="1">
    <location>
        <begin position="196"/>
        <end position="216"/>
    </location>
</feature>
<gene>
    <name evidence="2" type="ORF">GXW74_24195</name>
</gene>
<dbReference type="RefSeq" id="WP_211849174.1">
    <property type="nucleotide sequence ID" value="NZ_JAAEDL010000036.1"/>
</dbReference>
<reference evidence="2" key="2">
    <citation type="journal article" date="2021" name="Syst. Appl. Microbiol.">
        <title>Roseomonas hellenica sp. nov., isolated from roots of wild-growing Alkanna tinctoria.</title>
        <authorList>
            <person name="Rat A."/>
            <person name="Naranjo H.D."/>
            <person name="Lebbe L."/>
            <person name="Cnockaert M."/>
            <person name="Krigas N."/>
            <person name="Grigoriadou K."/>
            <person name="Maloupa E."/>
            <person name="Willems A."/>
        </authorList>
    </citation>
    <scope>NUCLEOTIDE SEQUENCE</scope>
    <source>
        <strain evidence="2">LMG 31228</strain>
    </source>
</reference>
<reference evidence="2" key="1">
    <citation type="submission" date="2020-01" db="EMBL/GenBank/DDBJ databases">
        <authorList>
            <person name="Rat A."/>
        </authorList>
    </citation>
    <scope>NUCLEOTIDE SEQUENCE</scope>
    <source>
        <strain evidence="2">LMG 31228</strain>
    </source>
</reference>
<accession>A0A9X9XIS1</accession>
<sequence length="216" mass="22710">MSGSFTHDFNGAEAQQNAFEVIPAGTLVKVRLTIRPGGVGPEGWVTQSRTSDAQYLNTEAVILEGPHTKRRIYTRIGLRGKGAQGADDAYGNRGRSLIRGILESARGIASKDASDRARAARTIRGYGDLNGMEFLARVGVEKDKTDPREEGRNVIAAAIGPEHADYARLMGAAPAATQPMLPGPTTPAIGGTAPPWAAAQPAQPPAAAGNAPFWAR</sequence>
<evidence type="ECO:0000313" key="2">
    <source>
        <dbReference type="EMBL" id="MBR0683607.1"/>
    </source>
</evidence>